<accession>A0A438JW95</accession>
<organism evidence="3 4">
    <name type="scientific">Vitis vinifera</name>
    <name type="common">Grape</name>
    <dbReference type="NCBI Taxonomy" id="29760"/>
    <lineage>
        <taxon>Eukaryota</taxon>
        <taxon>Viridiplantae</taxon>
        <taxon>Streptophyta</taxon>
        <taxon>Embryophyta</taxon>
        <taxon>Tracheophyta</taxon>
        <taxon>Spermatophyta</taxon>
        <taxon>Magnoliopsida</taxon>
        <taxon>eudicotyledons</taxon>
        <taxon>Gunneridae</taxon>
        <taxon>Pentapetalae</taxon>
        <taxon>rosids</taxon>
        <taxon>Vitales</taxon>
        <taxon>Vitaceae</taxon>
        <taxon>Viteae</taxon>
        <taxon>Vitis</taxon>
    </lineage>
</organism>
<dbReference type="PANTHER" id="PTHR31890">
    <property type="entry name" value="PLANT INVERTASE/PECTIN METHYLESTERASE INHIBITOR SUPERFAMILY PROTEIN"/>
    <property type="match status" value="1"/>
</dbReference>
<sequence length="164" mass="18742">MDHPTHLSLIPLVISWALLFFHYSSPTYAATPHHVTPSKLVQDVCNKTSYYSFCIEAYESDPITPSTSTLLHLVRIVMELGKANAMDTRSHIFDMYRMIASLRSVEEELEEDPMFANYDVFIAGESASQCERRLASDRVQDSWISMRNNFSQYFSNISFVTIVG</sequence>
<evidence type="ECO:0000313" key="3">
    <source>
        <dbReference type="EMBL" id="RVX13215.1"/>
    </source>
</evidence>
<keyword evidence="1" id="KW-0732">Signal</keyword>
<evidence type="ECO:0000259" key="2">
    <source>
        <dbReference type="Pfam" id="PF04043"/>
    </source>
</evidence>
<name>A0A438JW95_VITVI</name>
<dbReference type="Gene3D" id="1.20.140.40">
    <property type="entry name" value="Invertase/pectin methylesterase inhibitor family protein"/>
    <property type="match status" value="1"/>
</dbReference>
<dbReference type="SUPFAM" id="SSF101148">
    <property type="entry name" value="Plant invertase/pectin methylesterase inhibitor"/>
    <property type="match status" value="1"/>
</dbReference>
<dbReference type="NCBIfam" id="TIGR01614">
    <property type="entry name" value="PME_inhib"/>
    <property type="match status" value="1"/>
</dbReference>
<feature type="domain" description="Pectinesterase inhibitor" evidence="2">
    <location>
        <begin position="39"/>
        <end position="96"/>
    </location>
</feature>
<dbReference type="GO" id="GO:0004857">
    <property type="term" value="F:enzyme inhibitor activity"/>
    <property type="evidence" value="ECO:0007669"/>
    <property type="project" value="InterPro"/>
</dbReference>
<feature type="signal peptide" evidence="1">
    <location>
        <begin position="1"/>
        <end position="29"/>
    </location>
</feature>
<feature type="chain" id="PRO_5019503402" description="Pectinesterase inhibitor domain-containing protein" evidence="1">
    <location>
        <begin position="30"/>
        <end position="164"/>
    </location>
</feature>
<comment type="caution">
    <text evidence="3">The sequence shown here is derived from an EMBL/GenBank/DDBJ whole genome shotgun (WGS) entry which is preliminary data.</text>
</comment>
<proteinExistence type="predicted"/>
<dbReference type="AlphaFoldDB" id="A0A438JW95"/>
<gene>
    <name evidence="3" type="ORF">CK203_018086</name>
</gene>
<reference evidence="3 4" key="1">
    <citation type="journal article" date="2018" name="PLoS Genet.">
        <title>Population sequencing reveals clonal diversity and ancestral inbreeding in the grapevine cultivar Chardonnay.</title>
        <authorList>
            <person name="Roach M.J."/>
            <person name="Johnson D.L."/>
            <person name="Bohlmann J."/>
            <person name="van Vuuren H.J."/>
            <person name="Jones S.J."/>
            <person name="Pretorius I.S."/>
            <person name="Schmidt S.A."/>
            <person name="Borneman A.R."/>
        </authorList>
    </citation>
    <scope>NUCLEOTIDE SEQUENCE [LARGE SCALE GENOMIC DNA]</scope>
    <source>
        <strain evidence="4">cv. Chardonnay</strain>
        <tissue evidence="3">Leaf</tissue>
    </source>
</reference>
<dbReference type="Pfam" id="PF04043">
    <property type="entry name" value="PMEI"/>
    <property type="match status" value="1"/>
</dbReference>
<dbReference type="PANTHER" id="PTHR31890:SF9">
    <property type="entry name" value="PLANT INVERTASE_PECTIN METHYLESTERASE INHIBITOR SUPERFAMILY PROTEIN"/>
    <property type="match status" value="1"/>
</dbReference>
<dbReference type="Proteomes" id="UP000288805">
    <property type="component" value="Unassembled WGS sequence"/>
</dbReference>
<protein>
    <recommendedName>
        <fullName evidence="2">Pectinesterase inhibitor domain-containing protein</fullName>
    </recommendedName>
</protein>
<dbReference type="InterPro" id="IPR035513">
    <property type="entry name" value="Invertase/methylesterase_inhib"/>
</dbReference>
<dbReference type="EMBL" id="QGNW01000025">
    <property type="protein sequence ID" value="RVX13215.1"/>
    <property type="molecule type" value="Genomic_DNA"/>
</dbReference>
<evidence type="ECO:0000313" key="4">
    <source>
        <dbReference type="Proteomes" id="UP000288805"/>
    </source>
</evidence>
<evidence type="ECO:0000256" key="1">
    <source>
        <dbReference type="SAM" id="SignalP"/>
    </source>
</evidence>
<dbReference type="InterPro" id="IPR006501">
    <property type="entry name" value="Pectinesterase_inhib_dom"/>
</dbReference>